<evidence type="ECO:0000313" key="9">
    <source>
        <dbReference type="EMBL" id="KAG2172682.1"/>
    </source>
</evidence>
<dbReference type="Gene3D" id="1.20.1250.20">
    <property type="entry name" value="MFS general substrate transporter like domains"/>
    <property type="match status" value="1"/>
</dbReference>
<dbReference type="PANTHER" id="PTHR23508">
    <property type="entry name" value="CARBOXYLIC ACID TRANSPORTER PROTEIN HOMOLOG"/>
    <property type="match status" value="1"/>
</dbReference>
<feature type="transmembrane region" description="Helical" evidence="7">
    <location>
        <begin position="347"/>
        <end position="367"/>
    </location>
</feature>
<comment type="caution">
    <text evidence="9">The sequence shown here is derived from an EMBL/GenBank/DDBJ whole genome shotgun (WGS) entry which is preliminary data.</text>
</comment>
<evidence type="ECO:0000256" key="7">
    <source>
        <dbReference type="SAM" id="Phobius"/>
    </source>
</evidence>
<name>A0A8H7PEX1_MORIS</name>
<keyword evidence="10" id="KW-1185">Reference proteome</keyword>
<dbReference type="OrthoDB" id="2261376at2759"/>
<dbReference type="FunFam" id="1.20.1250.20:FF:000140">
    <property type="entry name" value="Putative MFS phospholipid transporter"/>
    <property type="match status" value="1"/>
</dbReference>
<dbReference type="GO" id="GO:0005886">
    <property type="term" value="C:plasma membrane"/>
    <property type="evidence" value="ECO:0007669"/>
    <property type="project" value="TreeGrafter"/>
</dbReference>
<dbReference type="InterPro" id="IPR020846">
    <property type="entry name" value="MFS_dom"/>
</dbReference>
<comment type="subcellular location">
    <subcellularLocation>
        <location evidence="1">Membrane</location>
        <topology evidence="1">Multi-pass membrane protein</topology>
    </subcellularLocation>
</comment>
<gene>
    <name evidence="9" type="ORF">INT43_000029</name>
</gene>
<keyword evidence="3 7" id="KW-0812">Transmembrane</keyword>
<organism evidence="9 10">
    <name type="scientific">Mortierella isabellina</name>
    <name type="common">Filamentous fungus</name>
    <name type="synonym">Umbelopsis isabellina</name>
    <dbReference type="NCBI Taxonomy" id="91625"/>
    <lineage>
        <taxon>Eukaryota</taxon>
        <taxon>Fungi</taxon>
        <taxon>Fungi incertae sedis</taxon>
        <taxon>Mucoromycota</taxon>
        <taxon>Mucoromycotina</taxon>
        <taxon>Umbelopsidomycetes</taxon>
        <taxon>Umbelopsidales</taxon>
        <taxon>Umbelopsidaceae</taxon>
        <taxon>Umbelopsis</taxon>
    </lineage>
</organism>
<protein>
    <recommendedName>
        <fullName evidence="8">Major facilitator superfamily (MFS) profile domain-containing protein</fullName>
    </recommendedName>
</protein>
<evidence type="ECO:0000256" key="4">
    <source>
        <dbReference type="ARBA" id="ARBA00022989"/>
    </source>
</evidence>
<keyword evidence="5 7" id="KW-0472">Membrane</keyword>
<feature type="transmembrane region" description="Helical" evidence="7">
    <location>
        <begin position="315"/>
        <end position="335"/>
    </location>
</feature>
<feature type="transmembrane region" description="Helical" evidence="7">
    <location>
        <begin position="123"/>
        <end position="143"/>
    </location>
</feature>
<evidence type="ECO:0000256" key="6">
    <source>
        <dbReference type="SAM" id="MobiDB-lite"/>
    </source>
</evidence>
<feature type="transmembrane region" description="Helical" evidence="7">
    <location>
        <begin position="51"/>
        <end position="77"/>
    </location>
</feature>
<accession>A0A8H7PEX1</accession>
<feature type="transmembrane region" description="Helical" evidence="7">
    <location>
        <begin position="225"/>
        <end position="246"/>
    </location>
</feature>
<keyword evidence="4 7" id="KW-1133">Transmembrane helix</keyword>
<feature type="transmembrane region" description="Helical" evidence="7">
    <location>
        <begin position="190"/>
        <end position="219"/>
    </location>
</feature>
<feature type="transmembrane region" description="Helical" evidence="7">
    <location>
        <begin position="373"/>
        <end position="396"/>
    </location>
</feature>
<feature type="domain" description="Major facilitator superfamily (MFS) profile" evidence="8">
    <location>
        <begin position="55"/>
        <end position="463"/>
    </location>
</feature>
<evidence type="ECO:0000259" key="8">
    <source>
        <dbReference type="PROSITE" id="PS50850"/>
    </source>
</evidence>
<feature type="transmembrane region" description="Helical" evidence="7">
    <location>
        <begin position="276"/>
        <end position="295"/>
    </location>
</feature>
<dbReference type="PROSITE" id="PS50850">
    <property type="entry name" value="MFS"/>
    <property type="match status" value="1"/>
</dbReference>
<feature type="compositionally biased region" description="Polar residues" evidence="6">
    <location>
        <begin position="21"/>
        <end position="33"/>
    </location>
</feature>
<dbReference type="EMBL" id="JAEPQZ010000016">
    <property type="protein sequence ID" value="KAG2172682.1"/>
    <property type="molecule type" value="Genomic_DNA"/>
</dbReference>
<evidence type="ECO:0000313" key="10">
    <source>
        <dbReference type="Proteomes" id="UP000654370"/>
    </source>
</evidence>
<dbReference type="PROSITE" id="PS00216">
    <property type="entry name" value="SUGAR_TRANSPORT_1"/>
    <property type="match status" value="1"/>
</dbReference>
<dbReference type="InterPro" id="IPR005828">
    <property type="entry name" value="MFS_sugar_transport-like"/>
</dbReference>
<evidence type="ECO:0000256" key="1">
    <source>
        <dbReference type="ARBA" id="ARBA00004141"/>
    </source>
</evidence>
<feature type="transmembrane region" description="Helical" evidence="7">
    <location>
        <begin position="408"/>
        <end position="428"/>
    </location>
</feature>
<keyword evidence="2" id="KW-0813">Transport</keyword>
<reference evidence="9" key="1">
    <citation type="submission" date="2020-12" db="EMBL/GenBank/DDBJ databases">
        <title>Metabolic potential, ecology and presence of endohyphal bacteria is reflected in genomic diversity of Mucoromycotina.</title>
        <authorList>
            <person name="Muszewska A."/>
            <person name="Okrasinska A."/>
            <person name="Steczkiewicz K."/>
            <person name="Drgas O."/>
            <person name="Orlowska M."/>
            <person name="Perlinska-Lenart U."/>
            <person name="Aleksandrzak-Piekarczyk T."/>
            <person name="Szatraj K."/>
            <person name="Zielenkiewicz U."/>
            <person name="Pilsyk S."/>
            <person name="Malc E."/>
            <person name="Mieczkowski P."/>
            <person name="Kruszewska J.S."/>
            <person name="Biernat P."/>
            <person name="Pawlowska J."/>
        </authorList>
    </citation>
    <scope>NUCLEOTIDE SEQUENCE</scope>
    <source>
        <strain evidence="9">WA0000067209</strain>
    </source>
</reference>
<evidence type="ECO:0000256" key="5">
    <source>
        <dbReference type="ARBA" id="ARBA00023136"/>
    </source>
</evidence>
<feature type="transmembrane region" description="Helical" evidence="7">
    <location>
        <begin position="97"/>
        <end position="116"/>
    </location>
</feature>
<feature type="region of interest" description="Disordered" evidence="6">
    <location>
        <begin position="1"/>
        <end position="33"/>
    </location>
</feature>
<evidence type="ECO:0000256" key="2">
    <source>
        <dbReference type="ARBA" id="ARBA00022448"/>
    </source>
</evidence>
<sequence>MTELHNDTKPATGMSDPDTKSIVSQTENQDGQLDQETAASQAFFTRKSRTAAYFTTIFSGAALFSDGYQSGIISFVQVVLKMIYGTSVFDADMASRISYSMFVGAVVGQLGFGVICDRIGRKIGLVCTTLLVIIGAAMCAASSGVTPTGLLWMLVVSRGIMGVGVGGEYPCSSVAAGESADEVLPNRRGLLFIMVTNFMIDFGYVISALVPIILLAIFGEEHLEPVWRLCLGLGIIPPLSVLYFRLRMSDPARYRKSHMKRRVPYWLILKRYWRRILTTGGLWFIYDFISYPAGVFSSTILEVVVAPGSPLMVTAGWNTLLYTFYLPGVIAGAFLADRIGRRKTMTAGFISQGIVGLIMGGCLNLLIKNCFPMFVIMYGLFLMMGELGPGNTIGLVSTEVYPTAVRGTAYGISAAVGKVGATIGTLAFEPMISKVGIQGPFLLQSGIAILAGIIAFFFIPNVQPDSLEQEDRDFKAYLEEHGYDTSLMGDQVDVSTINHEEAPVEGHTPEGLPAENK</sequence>
<feature type="transmembrane region" description="Helical" evidence="7">
    <location>
        <begin position="440"/>
        <end position="459"/>
    </location>
</feature>
<dbReference type="Pfam" id="PF00083">
    <property type="entry name" value="Sugar_tr"/>
    <property type="match status" value="2"/>
</dbReference>
<dbReference type="InterPro" id="IPR036259">
    <property type="entry name" value="MFS_trans_sf"/>
</dbReference>
<dbReference type="Proteomes" id="UP000654370">
    <property type="component" value="Unassembled WGS sequence"/>
</dbReference>
<dbReference type="PANTHER" id="PTHR23508:SF10">
    <property type="entry name" value="CARBOXYLIC ACID TRANSPORTER PROTEIN HOMOLOG"/>
    <property type="match status" value="1"/>
</dbReference>
<dbReference type="InterPro" id="IPR005829">
    <property type="entry name" value="Sugar_transporter_CS"/>
</dbReference>
<dbReference type="SUPFAM" id="SSF103473">
    <property type="entry name" value="MFS general substrate transporter"/>
    <property type="match status" value="1"/>
</dbReference>
<dbReference type="AlphaFoldDB" id="A0A8H7PEX1"/>
<evidence type="ECO:0000256" key="3">
    <source>
        <dbReference type="ARBA" id="ARBA00022692"/>
    </source>
</evidence>
<proteinExistence type="predicted"/>
<dbReference type="GO" id="GO:0046943">
    <property type="term" value="F:carboxylic acid transmembrane transporter activity"/>
    <property type="evidence" value="ECO:0007669"/>
    <property type="project" value="TreeGrafter"/>
</dbReference>